<protein>
    <submittedName>
        <fullName evidence="1">Uncharacterized protein</fullName>
    </submittedName>
</protein>
<accession>A0A0A9CT46</accession>
<proteinExistence type="predicted"/>
<dbReference type="EMBL" id="GBRH01223243">
    <property type="protein sequence ID" value="JAD74652.1"/>
    <property type="molecule type" value="Transcribed_RNA"/>
</dbReference>
<reference evidence="1" key="2">
    <citation type="journal article" date="2015" name="Data Brief">
        <title>Shoot transcriptome of the giant reed, Arundo donax.</title>
        <authorList>
            <person name="Barrero R.A."/>
            <person name="Guerrero F.D."/>
            <person name="Moolhuijzen P."/>
            <person name="Goolsby J.A."/>
            <person name="Tidwell J."/>
            <person name="Bellgard S.E."/>
            <person name="Bellgard M.I."/>
        </authorList>
    </citation>
    <scope>NUCLEOTIDE SEQUENCE</scope>
    <source>
        <tissue evidence="1">Shoot tissue taken approximately 20 cm above the soil surface</tissue>
    </source>
</reference>
<organism evidence="1">
    <name type="scientific">Arundo donax</name>
    <name type="common">Giant reed</name>
    <name type="synonym">Donax arundinaceus</name>
    <dbReference type="NCBI Taxonomy" id="35708"/>
    <lineage>
        <taxon>Eukaryota</taxon>
        <taxon>Viridiplantae</taxon>
        <taxon>Streptophyta</taxon>
        <taxon>Embryophyta</taxon>
        <taxon>Tracheophyta</taxon>
        <taxon>Spermatophyta</taxon>
        <taxon>Magnoliopsida</taxon>
        <taxon>Liliopsida</taxon>
        <taxon>Poales</taxon>
        <taxon>Poaceae</taxon>
        <taxon>PACMAD clade</taxon>
        <taxon>Arundinoideae</taxon>
        <taxon>Arundineae</taxon>
        <taxon>Arundo</taxon>
    </lineage>
</organism>
<reference evidence="1" key="1">
    <citation type="submission" date="2014-09" db="EMBL/GenBank/DDBJ databases">
        <authorList>
            <person name="Magalhaes I.L.F."/>
            <person name="Oliveira U."/>
            <person name="Santos F.R."/>
            <person name="Vidigal T.H.D.A."/>
            <person name="Brescovit A.D."/>
            <person name="Santos A.J."/>
        </authorList>
    </citation>
    <scope>NUCLEOTIDE SEQUENCE</scope>
    <source>
        <tissue evidence="1">Shoot tissue taken approximately 20 cm above the soil surface</tissue>
    </source>
</reference>
<name>A0A0A9CT46_ARUDO</name>
<dbReference type="AlphaFoldDB" id="A0A0A9CT46"/>
<evidence type="ECO:0000313" key="1">
    <source>
        <dbReference type="EMBL" id="JAD74652.1"/>
    </source>
</evidence>
<sequence length="59" mass="6532">MSRLLSITWGKLNSCSFCRRAILAGDFQASSKVSKTTRLLRSHSGINFTRAETSSNPLK</sequence>